<dbReference type="PANTHER" id="PTHR33769">
    <property type="entry name" value="TESTIS-EXPRESSED PROTEIN 26 ISOFORM X3"/>
    <property type="match status" value="1"/>
</dbReference>
<dbReference type="EMBL" id="MRZV01000349">
    <property type="protein sequence ID" value="PIK51950.1"/>
    <property type="molecule type" value="Genomic_DNA"/>
</dbReference>
<name>A0A2G8KVL6_STIJA</name>
<evidence type="ECO:0000256" key="1">
    <source>
        <dbReference type="SAM" id="MobiDB-lite"/>
    </source>
</evidence>
<evidence type="ECO:0000313" key="3">
    <source>
        <dbReference type="Proteomes" id="UP000230750"/>
    </source>
</evidence>
<dbReference type="AlphaFoldDB" id="A0A2G8KVL6"/>
<evidence type="ECO:0000313" key="2">
    <source>
        <dbReference type="EMBL" id="PIK51950.1"/>
    </source>
</evidence>
<dbReference type="OrthoDB" id="5984625at2759"/>
<accession>A0A2G8KVL6</accession>
<gene>
    <name evidence="2" type="ORF">BSL78_11158</name>
</gene>
<protein>
    <recommendedName>
        <fullName evidence="4">Testis-expressed sequence 26 protein</fullName>
    </recommendedName>
</protein>
<dbReference type="InterPro" id="IPR043460">
    <property type="entry name" value="MEDAG/TEX26"/>
</dbReference>
<feature type="region of interest" description="Disordered" evidence="1">
    <location>
        <begin position="123"/>
        <end position="160"/>
    </location>
</feature>
<feature type="compositionally biased region" description="Basic residues" evidence="1">
    <location>
        <begin position="1"/>
        <end position="11"/>
    </location>
</feature>
<feature type="region of interest" description="Disordered" evidence="1">
    <location>
        <begin position="1"/>
        <end position="24"/>
    </location>
</feature>
<comment type="caution">
    <text evidence="2">The sequence shown here is derived from an EMBL/GenBank/DDBJ whole genome shotgun (WGS) entry which is preliminary data.</text>
</comment>
<sequence>MNKPKIVRKGGLRPASTQELQPRTEYETTLGENILTKDFANDLREFYAHANSEDRRKCLQLISTLSPGEQLAKEATPSPPITPKTRFQRPRTAMASLGHSNRRPHTPGSEREVKRTVTTYRRDFPGKIPDKLSGTARPSTTDAAYRANHGPTDHVGSPTYRSEYYNKGYCRPDTIRSGTASGQRRNNPHPFKSFIVWRLPKNVPENQKTYPTLLTDQMMEEVLRDKCKSTYDSDYLGIPKGFQMTSAFDKYSDFKEETPYSLDSSMRFSYQYPKQQNILSGPTTRFGCNKTKHVPTTGIVPTTSRYQMHLHKLTTYDHFFNNQMKPKMRELQAAFDAGKLGDYIRSADEKDRDLLIQAVRSLTNKHSNDKVHSKTGPLHGSHGNPRPKSSMCRRPKSSATSQRSRTFTPDLGASKGMSHISSWTGPT</sequence>
<organism evidence="2 3">
    <name type="scientific">Stichopus japonicus</name>
    <name type="common">Sea cucumber</name>
    <dbReference type="NCBI Taxonomy" id="307972"/>
    <lineage>
        <taxon>Eukaryota</taxon>
        <taxon>Metazoa</taxon>
        <taxon>Echinodermata</taxon>
        <taxon>Eleutherozoa</taxon>
        <taxon>Echinozoa</taxon>
        <taxon>Holothuroidea</taxon>
        <taxon>Aspidochirotacea</taxon>
        <taxon>Aspidochirotida</taxon>
        <taxon>Stichopodidae</taxon>
        <taxon>Apostichopus</taxon>
    </lineage>
</organism>
<feature type="region of interest" description="Disordered" evidence="1">
    <location>
        <begin position="365"/>
        <end position="427"/>
    </location>
</feature>
<dbReference type="GO" id="GO:0005737">
    <property type="term" value="C:cytoplasm"/>
    <property type="evidence" value="ECO:0007669"/>
    <property type="project" value="TreeGrafter"/>
</dbReference>
<dbReference type="STRING" id="307972.A0A2G8KVL6"/>
<dbReference type="PANTHER" id="PTHR33769:SF2">
    <property type="entry name" value="TESTIS-EXPRESSED PROTEIN 26"/>
    <property type="match status" value="1"/>
</dbReference>
<evidence type="ECO:0008006" key="4">
    <source>
        <dbReference type="Google" id="ProtNLM"/>
    </source>
</evidence>
<reference evidence="2 3" key="1">
    <citation type="journal article" date="2017" name="PLoS Biol.">
        <title>The sea cucumber genome provides insights into morphological evolution and visceral regeneration.</title>
        <authorList>
            <person name="Zhang X."/>
            <person name="Sun L."/>
            <person name="Yuan J."/>
            <person name="Sun Y."/>
            <person name="Gao Y."/>
            <person name="Zhang L."/>
            <person name="Li S."/>
            <person name="Dai H."/>
            <person name="Hamel J.F."/>
            <person name="Liu C."/>
            <person name="Yu Y."/>
            <person name="Liu S."/>
            <person name="Lin W."/>
            <person name="Guo K."/>
            <person name="Jin S."/>
            <person name="Xu P."/>
            <person name="Storey K.B."/>
            <person name="Huan P."/>
            <person name="Zhang T."/>
            <person name="Zhou Y."/>
            <person name="Zhang J."/>
            <person name="Lin C."/>
            <person name="Li X."/>
            <person name="Xing L."/>
            <person name="Huo D."/>
            <person name="Sun M."/>
            <person name="Wang L."/>
            <person name="Mercier A."/>
            <person name="Li F."/>
            <person name="Yang H."/>
            <person name="Xiang J."/>
        </authorList>
    </citation>
    <scope>NUCLEOTIDE SEQUENCE [LARGE SCALE GENOMIC DNA]</scope>
    <source>
        <strain evidence="2">Shaxun</strain>
        <tissue evidence="2">Muscle</tissue>
    </source>
</reference>
<dbReference type="Proteomes" id="UP000230750">
    <property type="component" value="Unassembled WGS sequence"/>
</dbReference>
<keyword evidence="3" id="KW-1185">Reference proteome</keyword>
<feature type="compositionally biased region" description="Polar residues" evidence="1">
    <location>
        <begin position="397"/>
        <end position="407"/>
    </location>
</feature>
<proteinExistence type="predicted"/>